<organism evidence="1 2">
    <name type="scientific">Crotalaria pallida</name>
    <name type="common">Smooth rattlebox</name>
    <name type="synonym">Crotalaria striata</name>
    <dbReference type="NCBI Taxonomy" id="3830"/>
    <lineage>
        <taxon>Eukaryota</taxon>
        <taxon>Viridiplantae</taxon>
        <taxon>Streptophyta</taxon>
        <taxon>Embryophyta</taxon>
        <taxon>Tracheophyta</taxon>
        <taxon>Spermatophyta</taxon>
        <taxon>Magnoliopsida</taxon>
        <taxon>eudicotyledons</taxon>
        <taxon>Gunneridae</taxon>
        <taxon>Pentapetalae</taxon>
        <taxon>rosids</taxon>
        <taxon>fabids</taxon>
        <taxon>Fabales</taxon>
        <taxon>Fabaceae</taxon>
        <taxon>Papilionoideae</taxon>
        <taxon>50 kb inversion clade</taxon>
        <taxon>genistoids sensu lato</taxon>
        <taxon>core genistoids</taxon>
        <taxon>Crotalarieae</taxon>
        <taxon>Crotalaria</taxon>
    </lineage>
</organism>
<evidence type="ECO:0000313" key="1">
    <source>
        <dbReference type="EMBL" id="KAK7234360.1"/>
    </source>
</evidence>
<name>A0AAN9DTK8_CROPI</name>
<dbReference type="Proteomes" id="UP001372338">
    <property type="component" value="Unassembled WGS sequence"/>
</dbReference>
<dbReference type="AlphaFoldDB" id="A0AAN9DTK8"/>
<evidence type="ECO:0000313" key="2">
    <source>
        <dbReference type="Proteomes" id="UP001372338"/>
    </source>
</evidence>
<proteinExistence type="predicted"/>
<dbReference type="EMBL" id="JAYWIO010000063">
    <property type="protein sequence ID" value="KAK7234360.1"/>
    <property type="molecule type" value="Genomic_DNA"/>
</dbReference>
<reference evidence="1 2" key="1">
    <citation type="submission" date="2024-01" db="EMBL/GenBank/DDBJ databases">
        <title>The genomes of 5 underutilized Papilionoideae crops provide insights into root nodulation and disease resistanc.</title>
        <authorList>
            <person name="Yuan L."/>
        </authorList>
    </citation>
    <scope>NUCLEOTIDE SEQUENCE [LARGE SCALE GENOMIC DNA]</scope>
    <source>
        <strain evidence="1">ZHUSHIDOU_FW_LH</strain>
        <tissue evidence="1">Leaf</tissue>
    </source>
</reference>
<protein>
    <submittedName>
        <fullName evidence="1">Uncharacterized protein</fullName>
    </submittedName>
</protein>
<accession>A0AAN9DTK8</accession>
<gene>
    <name evidence="1" type="ORF">RIF29_47009</name>
</gene>
<sequence>MDLVLYGNATRSDIDYIMDTADLTSFPSSLSSTGSSTRSDAQSAPPDFDQLFIKLCDEYARCVHETGRVLPPEWPMPDLVRAVIGDDKIDSPGFLANYYYDVMLHGQNAWFTYFVRSRLLRYDLPSSSYRSYSRFIPIRCYDVPYSNSGDSRRSLALFTSEWYYWTDPLVGNVLHFR</sequence>
<keyword evidence="2" id="KW-1185">Reference proteome</keyword>
<comment type="caution">
    <text evidence="1">The sequence shown here is derived from an EMBL/GenBank/DDBJ whole genome shotgun (WGS) entry which is preliminary data.</text>
</comment>